<accession>A0A9P6AJV8</accession>
<sequence length="166" mass="19280">MPKEQPRLLFWHCLGFFFCLLMYCYSRYLHCAIPDPTNAQIRPRVKHGSAQPPRPPTLEYPRLLQRQNKYGTTHPLRRLLSLSAKPHLTNGQRRPVVKYGARSQSDPNPRALRTIIQQQIRYATHPLWWVHSLRENPPDKPMKTRTSPQCDIQCAATQATSAHPPK</sequence>
<reference evidence="2" key="1">
    <citation type="journal article" date="2020" name="Nat. Commun.">
        <title>Large-scale genome sequencing of mycorrhizal fungi provides insights into the early evolution of symbiotic traits.</title>
        <authorList>
            <person name="Miyauchi S."/>
            <person name="Kiss E."/>
            <person name="Kuo A."/>
            <person name="Drula E."/>
            <person name="Kohler A."/>
            <person name="Sanchez-Garcia M."/>
            <person name="Morin E."/>
            <person name="Andreopoulos B."/>
            <person name="Barry K.W."/>
            <person name="Bonito G."/>
            <person name="Buee M."/>
            <person name="Carver A."/>
            <person name="Chen C."/>
            <person name="Cichocki N."/>
            <person name="Clum A."/>
            <person name="Culley D."/>
            <person name="Crous P.W."/>
            <person name="Fauchery L."/>
            <person name="Girlanda M."/>
            <person name="Hayes R.D."/>
            <person name="Keri Z."/>
            <person name="LaButti K."/>
            <person name="Lipzen A."/>
            <person name="Lombard V."/>
            <person name="Magnuson J."/>
            <person name="Maillard F."/>
            <person name="Murat C."/>
            <person name="Nolan M."/>
            <person name="Ohm R.A."/>
            <person name="Pangilinan J."/>
            <person name="Pereira M.F."/>
            <person name="Perotto S."/>
            <person name="Peter M."/>
            <person name="Pfister S."/>
            <person name="Riley R."/>
            <person name="Sitrit Y."/>
            <person name="Stielow J.B."/>
            <person name="Szollosi G."/>
            <person name="Zifcakova L."/>
            <person name="Stursova M."/>
            <person name="Spatafora J.W."/>
            <person name="Tedersoo L."/>
            <person name="Vaario L.M."/>
            <person name="Yamada A."/>
            <person name="Yan M."/>
            <person name="Wang P."/>
            <person name="Xu J."/>
            <person name="Bruns T."/>
            <person name="Baldrian P."/>
            <person name="Vilgalys R."/>
            <person name="Dunand C."/>
            <person name="Henrissat B."/>
            <person name="Grigoriev I.V."/>
            <person name="Hibbett D."/>
            <person name="Nagy L.G."/>
            <person name="Martin F.M."/>
        </authorList>
    </citation>
    <scope>NUCLEOTIDE SEQUENCE</scope>
    <source>
        <strain evidence="2">UP504</strain>
    </source>
</reference>
<comment type="caution">
    <text evidence="2">The sequence shown here is derived from an EMBL/GenBank/DDBJ whole genome shotgun (WGS) entry which is preliminary data.</text>
</comment>
<feature type="signal peptide" evidence="1">
    <location>
        <begin position="1"/>
        <end position="26"/>
    </location>
</feature>
<evidence type="ECO:0000313" key="3">
    <source>
        <dbReference type="Proteomes" id="UP000886523"/>
    </source>
</evidence>
<protein>
    <recommendedName>
        <fullName evidence="4">Secreted protein</fullName>
    </recommendedName>
</protein>
<evidence type="ECO:0008006" key="4">
    <source>
        <dbReference type="Google" id="ProtNLM"/>
    </source>
</evidence>
<keyword evidence="3" id="KW-1185">Reference proteome</keyword>
<organism evidence="2 3">
    <name type="scientific">Hydnum rufescens UP504</name>
    <dbReference type="NCBI Taxonomy" id="1448309"/>
    <lineage>
        <taxon>Eukaryota</taxon>
        <taxon>Fungi</taxon>
        <taxon>Dikarya</taxon>
        <taxon>Basidiomycota</taxon>
        <taxon>Agaricomycotina</taxon>
        <taxon>Agaricomycetes</taxon>
        <taxon>Cantharellales</taxon>
        <taxon>Hydnaceae</taxon>
        <taxon>Hydnum</taxon>
    </lineage>
</organism>
<evidence type="ECO:0000256" key="1">
    <source>
        <dbReference type="SAM" id="SignalP"/>
    </source>
</evidence>
<keyword evidence="1" id="KW-0732">Signal</keyword>
<name>A0A9P6AJV8_9AGAM</name>
<dbReference type="EMBL" id="MU129095">
    <property type="protein sequence ID" value="KAF9506897.1"/>
    <property type="molecule type" value="Genomic_DNA"/>
</dbReference>
<dbReference type="Proteomes" id="UP000886523">
    <property type="component" value="Unassembled WGS sequence"/>
</dbReference>
<feature type="chain" id="PRO_5040494674" description="Secreted protein" evidence="1">
    <location>
        <begin position="27"/>
        <end position="166"/>
    </location>
</feature>
<proteinExistence type="predicted"/>
<gene>
    <name evidence="2" type="ORF">BS47DRAFT_1367014</name>
</gene>
<dbReference type="AlphaFoldDB" id="A0A9P6AJV8"/>
<evidence type="ECO:0000313" key="2">
    <source>
        <dbReference type="EMBL" id="KAF9506897.1"/>
    </source>
</evidence>